<evidence type="ECO:0000256" key="4">
    <source>
        <dbReference type="ARBA" id="ARBA00022490"/>
    </source>
</evidence>
<comment type="subcellular location">
    <subcellularLocation>
        <location evidence="1">Cytoplasm</location>
    </subcellularLocation>
</comment>
<feature type="region of interest" description="Disordered" evidence="7">
    <location>
        <begin position="209"/>
        <end position="303"/>
    </location>
</feature>
<dbReference type="RefSeq" id="XP_030841858.1">
    <property type="nucleotide sequence ID" value="XM_030985998.1"/>
</dbReference>
<evidence type="ECO:0000256" key="5">
    <source>
        <dbReference type="ARBA" id="ARBA00023054"/>
    </source>
</evidence>
<reference evidence="8" key="2">
    <citation type="submission" date="2021-01" db="UniProtKB">
        <authorList>
            <consortium name="EnsemblMetazoa"/>
        </authorList>
    </citation>
    <scope>IDENTIFICATION</scope>
</reference>
<evidence type="ECO:0000256" key="2">
    <source>
        <dbReference type="ARBA" id="ARBA00008975"/>
    </source>
</evidence>
<comment type="similarity">
    <text evidence="2">Belongs to the CCDC172 family.</text>
</comment>
<dbReference type="GeneID" id="587326"/>
<evidence type="ECO:0000256" key="7">
    <source>
        <dbReference type="SAM" id="MobiDB-lite"/>
    </source>
</evidence>
<dbReference type="InterPro" id="IPR029618">
    <property type="entry name" value="CCDC172"/>
</dbReference>
<protein>
    <recommendedName>
        <fullName evidence="3">Coiled-coil domain-containing protein 172</fullName>
    </recommendedName>
</protein>
<accession>A0A7M7NUB7</accession>
<dbReference type="InParanoid" id="A0A7M7NUB7"/>
<reference evidence="9" key="1">
    <citation type="submission" date="2015-02" db="EMBL/GenBank/DDBJ databases">
        <title>Genome sequencing for Strongylocentrotus purpuratus.</title>
        <authorList>
            <person name="Murali S."/>
            <person name="Liu Y."/>
            <person name="Vee V."/>
            <person name="English A."/>
            <person name="Wang M."/>
            <person name="Skinner E."/>
            <person name="Han Y."/>
            <person name="Muzny D.M."/>
            <person name="Worley K.C."/>
            <person name="Gibbs R.A."/>
        </authorList>
    </citation>
    <scope>NUCLEOTIDE SEQUENCE</scope>
</reference>
<keyword evidence="5 6" id="KW-0175">Coiled coil</keyword>
<evidence type="ECO:0000256" key="1">
    <source>
        <dbReference type="ARBA" id="ARBA00004496"/>
    </source>
</evidence>
<dbReference type="PANTHER" id="PTHR22419:SF2">
    <property type="entry name" value="COILED-COIL DOMAIN-CONTAINING PROTEIN 172"/>
    <property type="match status" value="1"/>
</dbReference>
<evidence type="ECO:0000313" key="8">
    <source>
        <dbReference type="EnsemblMetazoa" id="XP_030841858"/>
    </source>
</evidence>
<dbReference type="GO" id="GO:0005737">
    <property type="term" value="C:cytoplasm"/>
    <property type="evidence" value="ECO:0000318"/>
    <property type="project" value="GO_Central"/>
</dbReference>
<sequence length="303" mass="34645">MSPVQGYRGITLEMVQDLSTEELDCQWISTREAILEEQLADQMKEKQMYSEQLHHSTSSRDKMKEDFLSDISAFIHDFGLASRGKEERLTSVKEQLKEMKIRQHKLQEDIDTCTKQRDMLRCIEDEKKATEQVIATLRNELHGLEETVVSEKNKTKTLEDEKAFVSGKPHSDPEFKRLQSQLDASRDESLEGLCQTLRQQIDQLQRQQWQQQLRRQHPSGAGRAQGRFKWTAQPSMPRVLPSPAPSSSWRTTPNPCSSLPCPPRKTPTPDMDTETSSSSSSSRTSKPNLAKLTTALKCKVEEN</sequence>
<evidence type="ECO:0000256" key="6">
    <source>
        <dbReference type="SAM" id="Coils"/>
    </source>
</evidence>
<feature type="coiled-coil region" evidence="6">
    <location>
        <begin position="82"/>
        <end position="161"/>
    </location>
</feature>
<keyword evidence="9" id="KW-1185">Reference proteome</keyword>
<dbReference type="KEGG" id="spu:587326"/>
<keyword evidence="4" id="KW-0963">Cytoplasm</keyword>
<dbReference type="Proteomes" id="UP000007110">
    <property type="component" value="Unassembled WGS sequence"/>
</dbReference>
<proteinExistence type="inferred from homology"/>
<dbReference type="OrthoDB" id="10437946at2759"/>
<evidence type="ECO:0000313" key="9">
    <source>
        <dbReference type="Proteomes" id="UP000007110"/>
    </source>
</evidence>
<evidence type="ECO:0000256" key="3">
    <source>
        <dbReference type="ARBA" id="ARBA00022327"/>
    </source>
</evidence>
<dbReference type="AlphaFoldDB" id="A0A7M7NUB7"/>
<organism evidence="8 9">
    <name type="scientific">Strongylocentrotus purpuratus</name>
    <name type="common">Purple sea urchin</name>
    <dbReference type="NCBI Taxonomy" id="7668"/>
    <lineage>
        <taxon>Eukaryota</taxon>
        <taxon>Metazoa</taxon>
        <taxon>Echinodermata</taxon>
        <taxon>Eleutherozoa</taxon>
        <taxon>Echinozoa</taxon>
        <taxon>Echinoidea</taxon>
        <taxon>Euechinoidea</taxon>
        <taxon>Echinacea</taxon>
        <taxon>Camarodonta</taxon>
        <taxon>Echinidea</taxon>
        <taxon>Strongylocentrotidae</taxon>
        <taxon>Strongylocentrotus</taxon>
    </lineage>
</organism>
<dbReference type="OMA" id="RQCNEIT"/>
<dbReference type="PANTHER" id="PTHR22419">
    <property type="entry name" value="COILED-COIL DOMAIN-CONTAINING PROTEIN 172"/>
    <property type="match status" value="1"/>
</dbReference>
<dbReference type="EnsemblMetazoa" id="XM_030985998">
    <property type="protein sequence ID" value="XP_030841858"/>
    <property type="gene ID" value="LOC587326"/>
</dbReference>
<feature type="compositionally biased region" description="Polar residues" evidence="7">
    <location>
        <begin position="245"/>
        <end position="257"/>
    </location>
</feature>
<name>A0A7M7NUB7_STRPU</name>